<name>A0A1I7WEP4_HETBA</name>
<sequence length="127" mass="14991">MFHYPLAALPFKFTYEAFVTLFQVLLLFGCELSHDLVKIKVLQFSKSLLLSIIPLSKVLSLSMSFYAQIIEKELGNNNERRERTLLKQMVCQWIPQWSGCQVYATSYYKNTRFINNFGQKRFLSYKK</sequence>
<accession>A0A1I7WEP4</accession>
<dbReference type="Proteomes" id="UP000095283">
    <property type="component" value="Unplaced"/>
</dbReference>
<proteinExistence type="predicted"/>
<organism evidence="1 2">
    <name type="scientific">Heterorhabditis bacteriophora</name>
    <name type="common">Entomopathogenic nematode worm</name>
    <dbReference type="NCBI Taxonomy" id="37862"/>
    <lineage>
        <taxon>Eukaryota</taxon>
        <taxon>Metazoa</taxon>
        <taxon>Ecdysozoa</taxon>
        <taxon>Nematoda</taxon>
        <taxon>Chromadorea</taxon>
        <taxon>Rhabditida</taxon>
        <taxon>Rhabditina</taxon>
        <taxon>Rhabditomorpha</taxon>
        <taxon>Strongyloidea</taxon>
        <taxon>Heterorhabditidae</taxon>
        <taxon>Heterorhabditis</taxon>
    </lineage>
</organism>
<dbReference type="WBParaSite" id="Hba_03420">
    <property type="protein sequence ID" value="Hba_03420"/>
    <property type="gene ID" value="Hba_03420"/>
</dbReference>
<keyword evidence="1" id="KW-1185">Reference proteome</keyword>
<dbReference type="AlphaFoldDB" id="A0A1I7WEP4"/>
<reference evidence="2" key="1">
    <citation type="submission" date="2016-11" db="UniProtKB">
        <authorList>
            <consortium name="WormBaseParasite"/>
        </authorList>
    </citation>
    <scope>IDENTIFICATION</scope>
</reference>
<evidence type="ECO:0000313" key="2">
    <source>
        <dbReference type="WBParaSite" id="Hba_03420"/>
    </source>
</evidence>
<protein>
    <submittedName>
        <fullName evidence="2">Uncharacterized protein</fullName>
    </submittedName>
</protein>
<evidence type="ECO:0000313" key="1">
    <source>
        <dbReference type="Proteomes" id="UP000095283"/>
    </source>
</evidence>